<dbReference type="Ensembl" id="ENSPMGT00000016302.1">
    <property type="protein sequence ID" value="ENSPMGP00000015290.1"/>
    <property type="gene ID" value="ENSPMGG00000012527.1"/>
</dbReference>
<accession>A0A3B4AF22</accession>
<organism evidence="2 3">
    <name type="scientific">Periophthalmus magnuspinnatus</name>
    <dbReference type="NCBI Taxonomy" id="409849"/>
    <lineage>
        <taxon>Eukaryota</taxon>
        <taxon>Metazoa</taxon>
        <taxon>Chordata</taxon>
        <taxon>Craniata</taxon>
        <taxon>Vertebrata</taxon>
        <taxon>Euteleostomi</taxon>
        <taxon>Actinopterygii</taxon>
        <taxon>Neopterygii</taxon>
        <taxon>Teleostei</taxon>
        <taxon>Neoteleostei</taxon>
        <taxon>Acanthomorphata</taxon>
        <taxon>Gobiaria</taxon>
        <taxon>Gobiiformes</taxon>
        <taxon>Gobioidei</taxon>
        <taxon>Gobiidae</taxon>
        <taxon>Oxudercinae</taxon>
        <taxon>Periophthalmus</taxon>
    </lineage>
</organism>
<evidence type="ECO:0000313" key="2">
    <source>
        <dbReference type="Ensembl" id="ENSPMGP00000015290.1"/>
    </source>
</evidence>
<keyword evidence="3" id="KW-1185">Reference proteome</keyword>
<dbReference type="AlphaFoldDB" id="A0A3B4AF22"/>
<dbReference type="GO" id="GO:0005737">
    <property type="term" value="C:cytoplasm"/>
    <property type="evidence" value="ECO:0007669"/>
    <property type="project" value="TreeGrafter"/>
</dbReference>
<reference evidence="2" key="1">
    <citation type="submission" date="2025-08" db="UniProtKB">
        <authorList>
            <consortium name="Ensembl"/>
        </authorList>
    </citation>
    <scope>IDENTIFICATION</scope>
</reference>
<dbReference type="PANTHER" id="PTHR21258:SF58">
    <property type="entry name" value="DOCKING PROTEIN 3-LIKE"/>
    <property type="match status" value="1"/>
</dbReference>
<proteinExistence type="predicted"/>
<dbReference type="Gene3D" id="2.30.29.30">
    <property type="entry name" value="Pleckstrin-homology domain (PH domain)/Phosphotyrosine-binding domain (PTB)"/>
    <property type="match status" value="1"/>
</dbReference>
<dbReference type="GO" id="GO:0007169">
    <property type="term" value="P:cell surface receptor protein tyrosine kinase signaling pathway"/>
    <property type="evidence" value="ECO:0007669"/>
    <property type="project" value="TreeGrafter"/>
</dbReference>
<name>A0A3B4AF22_9GOBI</name>
<sequence>DMDTVFKEGLLYLQAKTWRKIWMSLYKPSSTGVGRLELYTVADNIAAVHDNKKTGRPKSQARKVVRLSDCLSVTAAPKESCPTDCEAFYLNTTSATYTLASPTTQDLINALCVLAFQVTTSLLPGNWEE</sequence>
<dbReference type="InterPro" id="IPR001849">
    <property type="entry name" value="PH_domain"/>
</dbReference>
<dbReference type="Proteomes" id="UP000261520">
    <property type="component" value="Unplaced"/>
</dbReference>
<dbReference type="InterPro" id="IPR011993">
    <property type="entry name" value="PH-like_dom_sf"/>
</dbReference>
<dbReference type="PANTHER" id="PTHR21258">
    <property type="entry name" value="DOCKING PROTEIN RELATED"/>
    <property type="match status" value="1"/>
</dbReference>
<reference evidence="2" key="2">
    <citation type="submission" date="2025-09" db="UniProtKB">
        <authorList>
            <consortium name="Ensembl"/>
        </authorList>
    </citation>
    <scope>IDENTIFICATION</scope>
</reference>
<dbReference type="GO" id="GO:0043410">
    <property type="term" value="P:positive regulation of MAPK cascade"/>
    <property type="evidence" value="ECO:0007669"/>
    <property type="project" value="TreeGrafter"/>
</dbReference>
<dbReference type="SUPFAM" id="SSF50729">
    <property type="entry name" value="PH domain-like"/>
    <property type="match status" value="1"/>
</dbReference>
<dbReference type="GO" id="GO:0007265">
    <property type="term" value="P:Ras protein signal transduction"/>
    <property type="evidence" value="ECO:0007669"/>
    <property type="project" value="TreeGrafter"/>
</dbReference>
<dbReference type="InterPro" id="IPR050996">
    <property type="entry name" value="Docking_Protein_DOK"/>
</dbReference>
<protein>
    <recommendedName>
        <fullName evidence="1">PH domain-containing protein</fullName>
    </recommendedName>
</protein>
<dbReference type="PROSITE" id="PS50003">
    <property type="entry name" value="PH_DOMAIN"/>
    <property type="match status" value="1"/>
</dbReference>
<evidence type="ECO:0000313" key="3">
    <source>
        <dbReference type="Proteomes" id="UP000261520"/>
    </source>
</evidence>
<dbReference type="STRING" id="409849.ENSPMGP00000015290"/>
<feature type="domain" description="PH" evidence="1">
    <location>
        <begin position="4"/>
        <end position="129"/>
    </location>
</feature>
<evidence type="ECO:0000259" key="1">
    <source>
        <dbReference type="PROSITE" id="PS50003"/>
    </source>
</evidence>